<reference evidence="17 18" key="1">
    <citation type="journal article" date="2018" name="Science">
        <title>The opium poppy genome and morphinan production.</title>
        <authorList>
            <person name="Guo L."/>
            <person name="Winzer T."/>
            <person name="Yang X."/>
            <person name="Li Y."/>
            <person name="Ning Z."/>
            <person name="He Z."/>
            <person name="Teodor R."/>
            <person name="Lu Y."/>
            <person name="Bowser T.A."/>
            <person name="Graham I.A."/>
            <person name="Ye K."/>
        </authorList>
    </citation>
    <scope>NUCLEOTIDE SEQUENCE [LARGE SCALE GENOMIC DNA]</scope>
    <source>
        <strain evidence="18">cv. HN1</strain>
        <tissue evidence="17">Leaves</tissue>
    </source>
</reference>
<dbReference type="GO" id="GO:0016702">
    <property type="term" value="F:oxidoreductase activity, acting on single donors with incorporation of molecular oxygen, incorporation of two atoms of oxygen"/>
    <property type="evidence" value="ECO:0007669"/>
    <property type="project" value="InterPro"/>
</dbReference>
<feature type="domain" description="PLAT" evidence="15">
    <location>
        <begin position="33"/>
        <end position="173"/>
    </location>
</feature>
<dbReference type="InterPro" id="IPR013819">
    <property type="entry name" value="LipOase_C"/>
</dbReference>
<dbReference type="AlphaFoldDB" id="A0A4Y7K5C4"/>
<dbReference type="FunFam" id="3.10.450.60:FF:000002">
    <property type="entry name" value="Lipoxygenase"/>
    <property type="match status" value="1"/>
</dbReference>
<dbReference type="Proteomes" id="UP000316621">
    <property type="component" value="Chromosome 6"/>
</dbReference>
<dbReference type="GO" id="GO:0031408">
    <property type="term" value="P:oxylipin biosynthetic process"/>
    <property type="evidence" value="ECO:0007669"/>
    <property type="project" value="UniProtKB-UniRule"/>
</dbReference>
<dbReference type="Gramene" id="RZC68026">
    <property type="protein sequence ID" value="RZC68026"/>
    <property type="gene ID" value="C5167_011721"/>
</dbReference>
<evidence type="ECO:0000256" key="10">
    <source>
        <dbReference type="ARBA" id="ARBA00023098"/>
    </source>
</evidence>
<evidence type="ECO:0000256" key="3">
    <source>
        <dbReference type="ARBA" id="ARBA00022516"/>
    </source>
</evidence>
<dbReference type="SUPFAM" id="SSF48484">
    <property type="entry name" value="Lipoxigenase"/>
    <property type="match status" value="1"/>
</dbReference>
<dbReference type="PRINTS" id="PR00087">
    <property type="entry name" value="LIPOXYGENASE"/>
</dbReference>
<evidence type="ECO:0000313" key="18">
    <source>
        <dbReference type="Proteomes" id="UP000316621"/>
    </source>
</evidence>
<keyword evidence="6" id="KW-0276">Fatty acid metabolism</keyword>
<comment type="pathway">
    <text evidence="14">Lipid metabolism; oxylipin biosynthesis.</text>
</comment>
<evidence type="ECO:0000256" key="6">
    <source>
        <dbReference type="ARBA" id="ARBA00022832"/>
    </source>
</evidence>
<keyword evidence="5 14" id="KW-0925">Oxylipin biosynthesis</keyword>
<gene>
    <name evidence="17" type="ORF">C5167_011721</name>
</gene>
<dbReference type="UniPathway" id="UPA00382"/>
<dbReference type="EMBL" id="CM010720">
    <property type="protein sequence ID" value="RZC68026.1"/>
    <property type="molecule type" value="Genomic_DNA"/>
</dbReference>
<dbReference type="InterPro" id="IPR042057">
    <property type="entry name" value="Lipoxy_PLAT/LH2"/>
</dbReference>
<dbReference type="OrthoDB" id="407298at2759"/>
<evidence type="ECO:0000256" key="14">
    <source>
        <dbReference type="RuleBase" id="RU003975"/>
    </source>
</evidence>
<dbReference type="STRING" id="3469.A0A4Y7K5C4"/>
<evidence type="ECO:0000256" key="11">
    <source>
        <dbReference type="ARBA" id="ARBA00023160"/>
    </source>
</evidence>
<dbReference type="GO" id="GO:0046872">
    <property type="term" value="F:metal ion binding"/>
    <property type="evidence" value="ECO:0007669"/>
    <property type="project" value="UniProtKB-UniRule"/>
</dbReference>
<keyword evidence="18" id="KW-1185">Reference proteome</keyword>
<dbReference type="Gene3D" id="4.10.375.10">
    <property type="entry name" value="Lipoxygenase-1, Domain 2"/>
    <property type="match status" value="1"/>
</dbReference>
<proteinExistence type="inferred from homology"/>
<keyword evidence="4 13" id="KW-0479">Metal-binding</keyword>
<dbReference type="PROSITE" id="PS51393">
    <property type="entry name" value="LIPOXYGENASE_3"/>
    <property type="match status" value="1"/>
</dbReference>
<dbReference type="InterPro" id="IPR036392">
    <property type="entry name" value="PLAT/LH2_dom_sf"/>
</dbReference>
<dbReference type="PROSITE" id="PS00711">
    <property type="entry name" value="LIPOXYGENASE_1"/>
    <property type="match status" value="1"/>
</dbReference>
<accession>A0A4Y7K5C4</accession>
<evidence type="ECO:0000256" key="7">
    <source>
        <dbReference type="ARBA" id="ARBA00022964"/>
    </source>
</evidence>
<evidence type="ECO:0000256" key="8">
    <source>
        <dbReference type="ARBA" id="ARBA00023002"/>
    </source>
</evidence>
<evidence type="ECO:0000256" key="12">
    <source>
        <dbReference type="PROSITE-ProRule" id="PRU00152"/>
    </source>
</evidence>
<dbReference type="InterPro" id="IPR020833">
    <property type="entry name" value="LipOase_Fe_BS"/>
</dbReference>
<keyword evidence="9 13" id="KW-0408">Iron</keyword>
<evidence type="ECO:0000259" key="16">
    <source>
        <dbReference type="PROSITE" id="PS51393"/>
    </source>
</evidence>
<protein>
    <recommendedName>
        <fullName evidence="14">Lipoxygenase</fullName>
        <ecNumber evidence="14">1.13.11.-</ecNumber>
    </recommendedName>
</protein>
<evidence type="ECO:0000313" key="17">
    <source>
        <dbReference type="EMBL" id="RZC68026.1"/>
    </source>
</evidence>
<dbReference type="Pfam" id="PF01477">
    <property type="entry name" value="PLAT"/>
    <property type="match status" value="1"/>
</dbReference>
<sequence length="871" mass="99801">MCLTEVFGKCFGVKDDERTGSRRFFTENKIIKIRGTVVLQKRNLLDLNDLGASLLDRLHEISGKGVSLQLISSSNPQPENEMRGKIGKEAYLEGWVKKITPLTAGLTEFNVTFEWDESIGVPGAFLIKNFHHSEFFLKTLTLEDIPGVGPVHFDCHSWVYPAKRYKYDRIFFSNQSYLTCDTPESLRKYREDELKVLRGGGTEEFRKWDRVYEYATYNDLGTGRPILGGSKEFPYPRRVKTGRKPSKKDPNYESRNCIANIDIYSPRDERFSQLKFSDFLAITAKSLGRIVGPEIKGLFSRTPNEFDTFEDVLRLYKGYDKELAAARSSNSCCCMNLELLKEFFRSDGEKFLKYPKPDVIQAEEFAWRSDEEFAREMIAGVNPVAISGLREFPPISKLDPRLYGDQTSSITEEHIEKNLNGLTVSEALEQKRLFLLDHHDELIPYLNRINGTKTKCYATRTVLFLQDDGTLKPLAIELSLIHPYGETHGIVSQVITPAQEGVEASIWQLAKAYVVVNDSSCHQLLSHWLCTHAAIEPFIIATNRQMSVVHPIHKILKPHFRDTMNINALARHILISQGGYVERIVFQREFSMEFSSMTYQKWVFTEQALPEDLITRGVAVRDPDEPHGVRLLIEDYPYAVDGLQIWSAIKEWVHEYCSFYYPTDESIQGDTELQSWWEELRTVGHGDLKDEPWWPKMQNLSELTQSLTTIIWTASALHAALNYGQYPYAGYHPNRATMSRRLMPEPGTKEYTELVEDPNAVFLKTITSQLPALLGISLIEILSTHSADEFYLGERENPEQWTKDAAALEAFKKFGEKLKRIEDRMMEMNTEGKWRNRHGPVQVPYTLLCPYNLPSYPMGLTGRGISNSVSI</sequence>
<dbReference type="InterPro" id="IPR000907">
    <property type="entry name" value="LipOase"/>
</dbReference>
<dbReference type="GO" id="GO:0034440">
    <property type="term" value="P:lipid oxidation"/>
    <property type="evidence" value="ECO:0007669"/>
    <property type="project" value="InterPro"/>
</dbReference>
<dbReference type="InterPro" id="IPR027433">
    <property type="entry name" value="Lipoxygenase_dom_3"/>
</dbReference>
<dbReference type="CDD" id="cd01751">
    <property type="entry name" value="PLAT_LH2"/>
    <property type="match status" value="1"/>
</dbReference>
<dbReference type="PANTHER" id="PTHR11771">
    <property type="entry name" value="LIPOXYGENASE"/>
    <property type="match status" value="1"/>
</dbReference>
<dbReference type="SMART" id="SM00308">
    <property type="entry name" value="LH2"/>
    <property type="match status" value="1"/>
</dbReference>
<comment type="function">
    <text evidence="14">Plant lipoxygenase may be involved in a number of diverse aspects of plant physiology including growth and development, pest resistance, and senescence or responses to wounding.</text>
</comment>
<dbReference type="PRINTS" id="PR00468">
    <property type="entry name" value="PLTLPOXGNASE"/>
</dbReference>
<evidence type="ECO:0000256" key="1">
    <source>
        <dbReference type="ARBA" id="ARBA00001962"/>
    </source>
</evidence>
<comment type="caution">
    <text evidence="12">Lacks conserved residue(s) required for the propagation of feature annotation.</text>
</comment>
<keyword evidence="10" id="KW-0443">Lipid metabolism</keyword>
<dbReference type="PROSITE" id="PS00081">
    <property type="entry name" value="LIPOXYGENASE_2"/>
    <property type="match status" value="1"/>
</dbReference>
<name>A0A4Y7K5C4_PAPSO</name>
<evidence type="ECO:0000256" key="5">
    <source>
        <dbReference type="ARBA" id="ARBA00022767"/>
    </source>
</evidence>
<keyword evidence="7 13" id="KW-0223">Dioxygenase</keyword>
<dbReference type="InterPro" id="IPR001024">
    <property type="entry name" value="PLAT/LH2_dom"/>
</dbReference>
<dbReference type="FunFam" id="1.20.245.10:FF:000002">
    <property type="entry name" value="Lipoxygenase"/>
    <property type="match status" value="1"/>
</dbReference>
<dbReference type="SUPFAM" id="SSF49723">
    <property type="entry name" value="Lipase/lipooxygenase domain (PLAT/LH2 domain)"/>
    <property type="match status" value="1"/>
</dbReference>
<feature type="domain" description="Lipoxygenase" evidence="16">
    <location>
        <begin position="176"/>
        <end position="871"/>
    </location>
</feature>
<evidence type="ECO:0000256" key="13">
    <source>
        <dbReference type="RuleBase" id="RU003974"/>
    </source>
</evidence>
<evidence type="ECO:0000256" key="2">
    <source>
        <dbReference type="ARBA" id="ARBA00009419"/>
    </source>
</evidence>
<dbReference type="InterPro" id="IPR020834">
    <property type="entry name" value="LipOase_CS"/>
</dbReference>
<dbReference type="EC" id="1.13.11.-" evidence="14"/>
<dbReference type="Pfam" id="PF00305">
    <property type="entry name" value="Lipoxygenase"/>
    <property type="match status" value="1"/>
</dbReference>
<dbReference type="Gene3D" id="1.20.245.10">
    <property type="entry name" value="Lipoxygenase-1, Domain 5"/>
    <property type="match status" value="1"/>
</dbReference>
<evidence type="ECO:0000256" key="9">
    <source>
        <dbReference type="ARBA" id="ARBA00023004"/>
    </source>
</evidence>
<organism evidence="17 18">
    <name type="scientific">Papaver somniferum</name>
    <name type="common">Opium poppy</name>
    <dbReference type="NCBI Taxonomy" id="3469"/>
    <lineage>
        <taxon>Eukaryota</taxon>
        <taxon>Viridiplantae</taxon>
        <taxon>Streptophyta</taxon>
        <taxon>Embryophyta</taxon>
        <taxon>Tracheophyta</taxon>
        <taxon>Spermatophyta</taxon>
        <taxon>Magnoliopsida</taxon>
        <taxon>Ranunculales</taxon>
        <taxon>Papaveraceae</taxon>
        <taxon>Papaveroideae</taxon>
        <taxon>Papaver</taxon>
    </lineage>
</organism>
<dbReference type="InterPro" id="IPR001246">
    <property type="entry name" value="LipOase_plant"/>
</dbReference>
<dbReference type="PROSITE" id="PS50095">
    <property type="entry name" value="PLAT"/>
    <property type="match status" value="1"/>
</dbReference>
<keyword evidence="8 13" id="KW-0560">Oxidoreductase</keyword>
<dbReference type="InterPro" id="IPR036226">
    <property type="entry name" value="LipOase_C_sf"/>
</dbReference>
<dbReference type="Gene3D" id="3.10.450.60">
    <property type="match status" value="1"/>
</dbReference>
<dbReference type="Gene3D" id="4.10.372.10">
    <property type="entry name" value="Lipoxygenase-1, Domain 3"/>
    <property type="match status" value="1"/>
</dbReference>
<comment type="similarity">
    <text evidence="2 13">Belongs to the lipoxygenase family.</text>
</comment>
<dbReference type="GO" id="GO:0006633">
    <property type="term" value="P:fatty acid biosynthetic process"/>
    <property type="evidence" value="ECO:0007669"/>
    <property type="project" value="UniProtKB-KW"/>
</dbReference>
<dbReference type="Gene3D" id="2.60.60.20">
    <property type="entry name" value="PLAT/LH2 domain"/>
    <property type="match status" value="1"/>
</dbReference>
<keyword evidence="11 14" id="KW-0275">Fatty acid biosynthesis</keyword>
<keyword evidence="3 14" id="KW-0444">Lipid biosynthesis</keyword>
<comment type="cofactor">
    <cofactor evidence="1 13">
        <name>Fe cation</name>
        <dbReference type="ChEBI" id="CHEBI:24875"/>
    </cofactor>
</comment>
<evidence type="ECO:0000256" key="4">
    <source>
        <dbReference type="ARBA" id="ARBA00022723"/>
    </source>
</evidence>
<evidence type="ECO:0000259" key="15">
    <source>
        <dbReference type="PROSITE" id="PS50095"/>
    </source>
</evidence>